<dbReference type="Proteomes" id="UP000595332">
    <property type="component" value="Chromosome"/>
</dbReference>
<name>A0A7R6PG01_9GAMM</name>
<organism evidence="4 5">
    <name type="scientific">Neptunomonas japonica JAMM 1380</name>
    <dbReference type="NCBI Taxonomy" id="1441457"/>
    <lineage>
        <taxon>Bacteria</taxon>
        <taxon>Pseudomonadati</taxon>
        <taxon>Pseudomonadota</taxon>
        <taxon>Gammaproteobacteria</taxon>
        <taxon>Oceanospirillales</taxon>
        <taxon>Oceanospirillaceae</taxon>
        <taxon>Neptunomonas</taxon>
    </lineage>
</organism>
<dbReference type="KEGG" id="njp:NEJAP_0519"/>
<evidence type="ECO:0000256" key="2">
    <source>
        <dbReference type="SAM" id="SignalP"/>
    </source>
</evidence>
<dbReference type="Pfam" id="PF13511">
    <property type="entry name" value="DUF4124"/>
    <property type="match status" value="1"/>
</dbReference>
<evidence type="ECO:0000313" key="5">
    <source>
        <dbReference type="Proteomes" id="UP000595332"/>
    </source>
</evidence>
<evidence type="ECO:0000256" key="1">
    <source>
        <dbReference type="SAM" id="Coils"/>
    </source>
</evidence>
<dbReference type="EMBL" id="AP014546">
    <property type="protein sequence ID" value="BBB28476.1"/>
    <property type="molecule type" value="Genomic_DNA"/>
</dbReference>
<reference evidence="4 5" key="1">
    <citation type="journal article" date="2008" name="Int. J. Syst. Evol. Microbiol.">
        <title>Neptunomonas japonica sp. nov., an Osedax japonicus symbiont-like bacterium isolated from sediment adjacent to sperm whale carcasses off Kagoshima, Japan.</title>
        <authorList>
            <person name="Miyazaki M."/>
            <person name="Nogi Y."/>
            <person name="Fujiwara Y."/>
            <person name="Kawato M."/>
            <person name="Kubokawa K."/>
            <person name="Horikoshi K."/>
        </authorList>
    </citation>
    <scope>NUCLEOTIDE SEQUENCE [LARGE SCALE GENOMIC DNA]</scope>
    <source>
        <strain evidence="4 5">JAMM 1380</strain>
    </source>
</reference>
<sequence length="159" mass="18544">MPHNILPFIIALLLTSPIANAEIYKWKDENGKLHYSSTPRVLAPHIEEVKLQKLPVDRANANRQERLLNQKKRDIRRVEQDKQNEIRKEKHIQAEQKAMLKQEARDKDMCEKYKQRYTKYKNNGVKGINLATGKKQKLKGAAARNAIQDAKENVELFCK</sequence>
<feature type="chain" id="PRO_5032706857" description="DUF4124 domain-containing protein" evidence="2">
    <location>
        <begin position="22"/>
        <end position="159"/>
    </location>
</feature>
<keyword evidence="1" id="KW-0175">Coiled coil</keyword>
<gene>
    <name evidence="4" type="ORF">NEJAP_0519</name>
</gene>
<accession>A0A7R6PG01</accession>
<dbReference type="RefSeq" id="WP_201349171.1">
    <property type="nucleotide sequence ID" value="NZ_AP014546.1"/>
</dbReference>
<feature type="domain" description="DUF4124" evidence="3">
    <location>
        <begin position="11"/>
        <end position="64"/>
    </location>
</feature>
<protein>
    <recommendedName>
        <fullName evidence="3">DUF4124 domain-containing protein</fullName>
    </recommendedName>
</protein>
<dbReference type="InterPro" id="IPR025392">
    <property type="entry name" value="DUF4124"/>
</dbReference>
<keyword evidence="5" id="KW-1185">Reference proteome</keyword>
<evidence type="ECO:0000313" key="4">
    <source>
        <dbReference type="EMBL" id="BBB28476.1"/>
    </source>
</evidence>
<feature type="signal peptide" evidence="2">
    <location>
        <begin position="1"/>
        <end position="21"/>
    </location>
</feature>
<keyword evidence="2" id="KW-0732">Signal</keyword>
<dbReference type="AlphaFoldDB" id="A0A7R6PG01"/>
<evidence type="ECO:0000259" key="3">
    <source>
        <dbReference type="Pfam" id="PF13511"/>
    </source>
</evidence>
<feature type="coiled-coil region" evidence="1">
    <location>
        <begin position="61"/>
        <end position="88"/>
    </location>
</feature>
<proteinExistence type="predicted"/>